<protein>
    <submittedName>
        <fullName evidence="1">Uncharacterized protein</fullName>
    </submittedName>
</protein>
<reference evidence="1 2" key="1">
    <citation type="submission" date="2015-06" db="EMBL/GenBank/DDBJ databases">
        <title>Rapid spread of a carbapenem resistance gene driven by multiple levels of genetic mobility.</title>
        <authorList>
            <person name="Sheppard A.E."/>
            <person name="Stoesser N."/>
            <person name="Wilson D."/>
            <person name="Sebra R."/>
            <person name="Kasarskis A."/>
            <person name="Anson L."/>
            <person name="Giess A."/>
            <person name="Pankhurst L."/>
            <person name="Vaughan A."/>
            <person name="Grim C.J."/>
            <person name="Cox H."/>
            <person name="Yeh A."/>
            <person name="Sifri C.D."/>
            <person name="Walker S."/>
            <person name="Peto T.E."/>
            <person name="Crook D.W."/>
            <person name="Mathers A.J."/>
        </authorList>
    </citation>
    <scope>NUCLEOTIDE SEQUENCE [LARGE SCALE GENOMIC DNA]</scope>
    <source>
        <strain evidence="1 2">CAV1151</strain>
    </source>
</reference>
<gene>
    <name evidence="1" type="ORF">AB182_14575</name>
</gene>
<organism evidence="1 2">
    <name type="scientific">Phytobacter ursingii</name>
    <dbReference type="NCBI Taxonomy" id="1972431"/>
    <lineage>
        <taxon>Bacteria</taxon>
        <taxon>Pseudomonadati</taxon>
        <taxon>Pseudomonadota</taxon>
        <taxon>Gammaproteobacteria</taxon>
        <taxon>Enterobacterales</taxon>
        <taxon>Enterobacteriaceae</taxon>
        <taxon>Phytobacter</taxon>
    </lineage>
</organism>
<dbReference type="AlphaFoldDB" id="A0AAC8QP83"/>
<evidence type="ECO:0000313" key="1">
    <source>
        <dbReference type="EMBL" id="AKL12453.1"/>
    </source>
</evidence>
<dbReference type="KEGG" id="kin:AB182_14575"/>
<name>A0AAC8QP83_9ENTR</name>
<dbReference type="Proteomes" id="UP000035479">
    <property type="component" value="Chromosome"/>
</dbReference>
<accession>A0AAC8QP83</accession>
<proteinExistence type="predicted"/>
<dbReference type="EMBL" id="CP011602">
    <property type="protein sequence ID" value="AKL12453.1"/>
    <property type="molecule type" value="Genomic_DNA"/>
</dbReference>
<sequence>MLQIPQVRDGKFLLCNSCTQDAFGDSRWIRELADAGQRLRHQVETLFYESGHSLIASKKLLYLLYYCSLVIHLCGAKKNKIHRDPGQ</sequence>
<evidence type="ECO:0000313" key="2">
    <source>
        <dbReference type="Proteomes" id="UP000035479"/>
    </source>
</evidence>